<protein>
    <submittedName>
        <fullName evidence="1">Uncharacterized protein</fullName>
    </submittedName>
</protein>
<dbReference type="GeneID" id="95335072"/>
<sequence>MQDYFEQLENELEAIKQLGSRSGANGFFGQEALRFYSIAGTLLKSFSCDKDADVDERYITHILSRSILENYFWVIYLFDDPAQTASRYAGLVDAFKLDYHKLLNEPLLPHKDKLESSDPSWSSLNRAMGVNSVLAQVKNDYGDRLNYLYFIYRITSFDTHGKSLDAIFQEAFGKQVNFPVLDIGYAIKLIAKQYMVTLDQLRNAGEI</sequence>
<dbReference type="Proteomes" id="UP000000239">
    <property type="component" value="Chromosome"/>
</dbReference>
<dbReference type="HOGENOM" id="CLU_1324480_0_0_6"/>
<organism evidence="1 2">
    <name type="scientific">Chromohalobacter israelensis (strain ATCC BAA-138 / DSM 3043 / CIP 106854 / NCIMB 13768 / 1H11)</name>
    <name type="common">Chromohalobacter salexigens</name>
    <dbReference type="NCBI Taxonomy" id="290398"/>
    <lineage>
        <taxon>Bacteria</taxon>
        <taxon>Pseudomonadati</taxon>
        <taxon>Pseudomonadota</taxon>
        <taxon>Gammaproteobacteria</taxon>
        <taxon>Oceanospirillales</taxon>
        <taxon>Halomonadaceae</taxon>
        <taxon>Chromohalobacter</taxon>
    </lineage>
</organism>
<proteinExistence type="predicted"/>
<gene>
    <name evidence="1" type="ordered locus">Csal_2366</name>
</gene>
<dbReference type="AlphaFoldDB" id="Q1QUZ3"/>
<reference evidence="1 2" key="1">
    <citation type="journal article" date="2011" name="Stand. Genomic Sci.">
        <title>Complete genome sequence of the halophilic and highly halotolerant Chromohalobacter salexigens type strain (1H11(T)).</title>
        <authorList>
            <person name="Copeland A."/>
            <person name="O'Connor K."/>
            <person name="Lucas S."/>
            <person name="Lapidus A."/>
            <person name="Berry K.W."/>
            <person name="Detter J.C."/>
            <person name="Del Rio T.G."/>
            <person name="Hammon N."/>
            <person name="Dalin E."/>
            <person name="Tice H."/>
            <person name="Pitluck S."/>
            <person name="Bruce D."/>
            <person name="Goodwin L."/>
            <person name="Han C."/>
            <person name="Tapia R."/>
            <person name="Saunders E."/>
            <person name="Schmutz J."/>
            <person name="Brettin T."/>
            <person name="Larimer F."/>
            <person name="Land M."/>
            <person name="Hauser L."/>
            <person name="Vargas C."/>
            <person name="Nieto J.J."/>
            <person name="Kyrpides N.C."/>
            <person name="Ivanova N."/>
            <person name="Goker M."/>
            <person name="Klenk H.P."/>
            <person name="Csonka L.N."/>
            <person name="Woyke T."/>
        </authorList>
    </citation>
    <scope>NUCLEOTIDE SEQUENCE [LARGE SCALE GENOMIC DNA]</scope>
    <source>
        <strain evidence="2">ATCC BAA-138 / DSM 3043 / CIP 106854 / NCIMB 13768 / 1H11</strain>
    </source>
</reference>
<dbReference type="RefSeq" id="WP_011507661.1">
    <property type="nucleotide sequence ID" value="NC_007963.1"/>
</dbReference>
<dbReference type="KEGG" id="csa:Csal_2366"/>
<evidence type="ECO:0000313" key="2">
    <source>
        <dbReference type="Proteomes" id="UP000000239"/>
    </source>
</evidence>
<dbReference type="EMBL" id="CP000285">
    <property type="protein sequence ID" value="ABE59715.1"/>
    <property type="molecule type" value="Genomic_DNA"/>
</dbReference>
<keyword evidence="2" id="KW-1185">Reference proteome</keyword>
<name>Q1QUZ3_CHRI1</name>
<dbReference type="OrthoDB" id="598022at2"/>
<accession>Q1QUZ3</accession>
<dbReference type="eggNOG" id="ENOG50341A9">
    <property type="taxonomic scope" value="Bacteria"/>
</dbReference>
<evidence type="ECO:0000313" key="1">
    <source>
        <dbReference type="EMBL" id="ABE59715.1"/>
    </source>
</evidence>
<dbReference type="STRING" id="290398.Csal_2366"/>